<dbReference type="dictyBase" id="DDB_G0289683"/>
<name>Q54H64_DICDI</name>
<feature type="region of interest" description="Disordered" evidence="1">
    <location>
        <begin position="90"/>
        <end position="116"/>
    </location>
</feature>
<dbReference type="PaxDb" id="44689-DDB0188517"/>
<dbReference type="HOGENOM" id="CLU_330519_0_0_1"/>
<comment type="caution">
    <text evidence="2">The sequence shown here is derived from an EMBL/GenBank/DDBJ whole genome shotgun (WGS) entry which is preliminary data.</text>
</comment>
<gene>
    <name evidence="2" type="ORF">DDB_G0289683</name>
</gene>
<dbReference type="eggNOG" id="ENOG502SYH7">
    <property type="taxonomic scope" value="Eukaryota"/>
</dbReference>
<dbReference type="KEGG" id="ddi:DDB_G0289683"/>
<evidence type="ECO:0000313" key="3">
    <source>
        <dbReference type="Proteomes" id="UP000002195"/>
    </source>
</evidence>
<dbReference type="InParanoid" id="Q54H64"/>
<dbReference type="EMBL" id="AAFI02000148">
    <property type="protein sequence ID" value="EAL62553.1"/>
    <property type="molecule type" value="Genomic_DNA"/>
</dbReference>
<reference evidence="2 3" key="1">
    <citation type="journal article" date="2005" name="Nature">
        <title>The genome of the social amoeba Dictyostelium discoideum.</title>
        <authorList>
            <consortium name="The Dictyostelium discoideum Sequencing Consortium"/>
            <person name="Eichinger L."/>
            <person name="Pachebat J.A."/>
            <person name="Glockner G."/>
            <person name="Rajandream M.A."/>
            <person name="Sucgang R."/>
            <person name="Berriman M."/>
            <person name="Song J."/>
            <person name="Olsen R."/>
            <person name="Szafranski K."/>
            <person name="Xu Q."/>
            <person name="Tunggal B."/>
            <person name="Kummerfeld S."/>
            <person name="Madera M."/>
            <person name="Konfortov B.A."/>
            <person name="Rivero F."/>
            <person name="Bankier A.T."/>
            <person name="Lehmann R."/>
            <person name="Hamlin N."/>
            <person name="Davies R."/>
            <person name="Gaudet P."/>
            <person name="Fey P."/>
            <person name="Pilcher K."/>
            <person name="Chen G."/>
            <person name="Saunders D."/>
            <person name="Sodergren E."/>
            <person name="Davis P."/>
            <person name="Kerhornou A."/>
            <person name="Nie X."/>
            <person name="Hall N."/>
            <person name="Anjard C."/>
            <person name="Hemphill L."/>
            <person name="Bason N."/>
            <person name="Farbrother P."/>
            <person name="Desany B."/>
            <person name="Just E."/>
            <person name="Morio T."/>
            <person name="Rost R."/>
            <person name="Churcher C."/>
            <person name="Cooper J."/>
            <person name="Haydock S."/>
            <person name="van Driessche N."/>
            <person name="Cronin A."/>
            <person name="Goodhead I."/>
            <person name="Muzny D."/>
            <person name="Mourier T."/>
            <person name="Pain A."/>
            <person name="Lu M."/>
            <person name="Harper D."/>
            <person name="Lindsay R."/>
            <person name="Hauser H."/>
            <person name="James K."/>
            <person name="Quiles M."/>
            <person name="Madan Babu M."/>
            <person name="Saito T."/>
            <person name="Buchrieser C."/>
            <person name="Wardroper A."/>
            <person name="Felder M."/>
            <person name="Thangavelu M."/>
            <person name="Johnson D."/>
            <person name="Knights A."/>
            <person name="Loulseged H."/>
            <person name="Mungall K."/>
            <person name="Oliver K."/>
            <person name="Price C."/>
            <person name="Quail M.A."/>
            <person name="Urushihara H."/>
            <person name="Hernandez J."/>
            <person name="Rabbinowitsch E."/>
            <person name="Steffen D."/>
            <person name="Sanders M."/>
            <person name="Ma J."/>
            <person name="Kohara Y."/>
            <person name="Sharp S."/>
            <person name="Simmonds M."/>
            <person name="Spiegler S."/>
            <person name="Tivey A."/>
            <person name="Sugano S."/>
            <person name="White B."/>
            <person name="Walker D."/>
            <person name="Woodward J."/>
            <person name="Winckler T."/>
            <person name="Tanaka Y."/>
            <person name="Shaulsky G."/>
            <person name="Schleicher M."/>
            <person name="Weinstock G."/>
            <person name="Rosenthal A."/>
            <person name="Cox E.C."/>
            <person name="Chisholm R.L."/>
            <person name="Gibbs R."/>
            <person name="Loomis W.F."/>
            <person name="Platzer M."/>
            <person name="Kay R.R."/>
            <person name="Williams J."/>
            <person name="Dear P.H."/>
            <person name="Noegel A.A."/>
            <person name="Barrell B."/>
            <person name="Kuspa A."/>
        </authorList>
    </citation>
    <scope>NUCLEOTIDE SEQUENCE [LARGE SCALE GENOMIC DNA]</scope>
    <source>
        <strain evidence="2 3">AX4</strain>
    </source>
</reference>
<dbReference type="PANTHER" id="PTHR31550:SF2">
    <property type="entry name" value="ANKYRIN REPEAT PROTEIN-RELATED"/>
    <property type="match status" value="1"/>
</dbReference>
<accession>Q54H64</accession>
<dbReference type="GeneID" id="8627263"/>
<protein>
    <submittedName>
        <fullName evidence="2">Uncharacterized protein</fullName>
    </submittedName>
</protein>
<organism evidence="2 3">
    <name type="scientific">Dictyostelium discoideum</name>
    <name type="common">Social amoeba</name>
    <dbReference type="NCBI Taxonomy" id="44689"/>
    <lineage>
        <taxon>Eukaryota</taxon>
        <taxon>Amoebozoa</taxon>
        <taxon>Evosea</taxon>
        <taxon>Eumycetozoa</taxon>
        <taxon>Dictyostelia</taxon>
        <taxon>Dictyosteliales</taxon>
        <taxon>Dictyosteliaceae</taxon>
        <taxon>Dictyostelium</taxon>
    </lineage>
</organism>
<evidence type="ECO:0000256" key="1">
    <source>
        <dbReference type="SAM" id="MobiDB-lite"/>
    </source>
</evidence>
<dbReference type="Proteomes" id="UP000002195">
    <property type="component" value="Unassembled WGS sequence"/>
</dbReference>
<sequence length="928" mass="110650">MNDNNKFLYIWRNKIIKNKILSFLRDDKNFYSSYRYNRIFSCSWMIENGYFELLKEKVEKGEYLVFINKNIFDNGVLPLGLPRSLTKKKYDNNINNNNNNDNKNKNNKNNNNNNNIKNNQIIFDSNSIFYKEKAAIHWDLNFYNNLFKNYSNYFLNFNKSITESTLIEYDNQQALQVLVENFNHILGIESFFKSFEIGSYECSFYIFNKFKNEILKSKKHQTRIWNIILNYSNMKNELITSEILNQRIDFIINKCQIPPTTTTTDLESFVPFLFEIKIFKQKLSTIIDCVKSIIQLNELFTPFITSINDKSYKLKLPKNQEIICSPAPPQSKIDKEFKMLNKLISQLGSSGKQDKDQDKDKNKNNKFKLPIDIKEFESLIFTNFNNDNNNNNNNNNNNQQQQQLNTIICDFNQNNTTNEQFQLIKKLYLLLLPFTNHFNCFIDNWNFYKINYENDYQDYQTFKKNDNFIVKGTIRFHSKMFAHYNFNDLNNECIDDNKLFEYCKNEKQLQINYLNNLNNDLKNNQSNNNNNNSILKCILINLIWLDDMELIKNLNIPDDIEFSQINITMFISKVKSIEMFDFIIQIIKKSELKLELNKSQQQQVSKISIVLQRLIYSYKPITILEHYKNKYSSDYYSSVSSIDLRDKCYSFEIFKFVYDNLSDFKDLEKVCTWQNNINFAPTLNQIKYLVERTPQNEKYSLPFNCNVYKPFFEYVVEERFQDIQNKTFVPENGKTMLFWYFIFNKEFRNNNNNNEKHDGDSGDDEIILKYKLNLMNFFDEKFERDPSIIRETLSKACSLNDLHFIDLIMEKAKSSNLKYRYYNIYSNCLMEVLSSIGDLEILKYIHSKYPDLVEQNFKSIGQKQDQVGFFFCCPSIRLSILNGNIDILSFILNLYPEKLSITSSRLYLSFNNSQLLNHFLNLKLFEID</sequence>
<evidence type="ECO:0000313" key="2">
    <source>
        <dbReference type="EMBL" id="EAL62553.1"/>
    </source>
</evidence>
<dbReference type="AlphaFoldDB" id="Q54H64"/>
<dbReference type="VEuPathDB" id="AmoebaDB:DDB_G0289683"/>
<dbReference type="PhylomeDB" id="Q54H64"/>
<feature type="compositionally biased region" description="Low complexity" evidence="1">
    <location>
        <begin position="92"/>
        <end position="116"/>
    </location>
</feature>
<dbReference type="RefSeq" id="XP_636054.1">
    <property type="nucleotide sequence ID" value="XM_630962.1"/>
</dbReference>
<dbReference type="PANTHER" id="PTHR31550">
    <property type="entry name" value="ANKYRIN REPEAT PROTEIN-RELATED-RELATED"/>
    <property type="match status" value="1"/>
</dbReference>
<proteinExistence type="predicted"/>
<dbReference type="FunCoup" id="Q54H64">
    <property type="interactions" value="10"/>
</dbReference>
<keyword evidence="3" id="KW-1185">Reference proteome</keyword>